<evidence type="ECO:0000313" key="1">
    <source>
        <dbReference type="EMBL" id="SFQ12423.1"/>
    </source>
</evidence>
<organism evidence="1 2">
    <name type="scientific">Tranquillimonas alkanivorans</name>
    <dbReference type="NCBI Taxonomy" id="441119"/>
    <lineage>
        <taxon>Bacteria</taxon>
        <taxon>Pseudomonadati</taxon>
        <taxon>Pseudomonadota</taxon>
        <taxon>Alphaproteobacteria</taxon>
        <taxon>Rhodobacterales</taxon>
        <taxon>Roseobacteraceae</taxon>
        <taxon>Tranquillimonas</taxon>
    </lineage>
</organism>
<dbReference type="Proteomes" id="UP000199356">
    <property type="component" value="Unassembled WGS sequence"/>
</dbReference>
<gene>
    <name evidence="1" type="ORF">SAMN04488047_13725</name>
</gene>
<dbReference type="EMBL" id="FOXA01000037">
    <property type="protein sequence ID" value="SFQ12423.1"/>
    <property type="molecule type" value="Genomic_DNA"/>
</dbReference>
<sequence length="150" mass="16686">MTNYRNPAFEDDFGASRAQAPRHAAAEAGCPHLERARALTVEAAKWIIVFQFSIRPGGNTLDVNVTTYHEMLDPSAPDALRLAACRRMHEAAKFQAQMEAWEAKRATRTTHRRDPYGLEWCTTQRGAVLEHLAELLEAAIFGYEASGVTA</sequence>
<name>A0A1I5VYD9_9RHOB</name>
<dbReference type="OrthoDB" id="7745397at2"/>
<dbReference type="AlphaFoldDB" id="A0A1I5VYD9"/>
<dbReference type="RefSeq" id="WP_143096244.1">
    <property type="nucleotide sequence ID" value="NZ_FOXA01000037.1"/>
</dbReference>
<keyword evidence="2" id="KW-1185">Reference proteome</keyword>
<accession>A0A1I5VYD9</accession>
<proteinExistence type="predicted"/>
<evidence type="ECO:0000313" key="2">
    <source>
        <dbReference type="Proteomes" id="UP000199356"/>
    </source>
</evidence>
<protein>
    <submittedName>
        <fullName evidence="1">Uncharacterized protein</fullName>
    </submittedName>
</protein>
<reference evidence="1 2" key="1">
    <citation type="submission" date="2016-10" db="EMBL/GenBank/DDBJ databases">
        <authorList>
            <person name="de Groot N.N."/>
        </authorList>
    </citation>
    <scope>NUCLEOTIDE SEQUENCE [LARGE SCALE GENOMIC DNA]</scope>
    <source>
        <strain evidence="1 2">DSM 19547</strain>
    </source>
</reference>